<name>A0A7W8AHZ1_9HYPH</name>
<gene>
    <name evidence="1" type="ORF">HNQ68_001087</name>
</gene>
<dbReference type="RefSeq" id="WP_151158900.1">
    <property type="nucleotide sequence ID" value="NZ_JACHIL010000001.1"/>
</dbReference>
<keyword evidence="2" id="KW-1185">Reference proteome</keyword>
<reference evidence="1 2" key="1">
    <citation type="submission" date="2020-08" db="EMBL/GenBank/DDBJ databases">
        <title>Genomic Encyclopedia of Type Strains, Phase IV (KMG-IV): sequencing the most valuable type-strain genomes for metagenomic binning, comparative biology and taxonomic classification.</title>
        <authorList>
            <person name="Goeker M."/>
        </authorList>
    </citation>
    <scope>NUCLEOTIDE SEQUENCE [LARGE SCALE GENOMIC DNA]</scope>
    <source>
        <strain evidence="1 2">DSM 25620</strain>
    </source>
</reference>
<proteinExistence type="predicted"/>
<accession>A0A7W8AHZ1</accession>
<dbReference type="EMBL" id="JACHIL010000001">
    <property type="protein sequence ID" value="MBB5090575.1"/>
    <property type="molecule type" value="Genomic_DNA"/>
</dbReference>
<comment type="caution">
    <text evidence="1">The sequence shown here is derived from an EMBL/GenBank/DDBJ whole genome shotgun (WGS) entry which is preliminary data.</text>
</comment>
<evidence type="ECO:0000313" key="1">
    <source>
        <dbReference type="EMBL" id="MBB5090575.1"/>
    </source>
</evidence>
<dbReference type="Proteomes" id="UP000531231">
    <property type="component" value="Unassembled WGS sequence"/>
</dbReference>
<protein>
    <submittedName>
        <fullName evidence="1">Uncharacterized protein</fullName>
    </submittedName>
</protein>
<evidence type="ECO:0000313" key="2">
    <source>
        <dbReference type="Proteomes" id="UP000531231"/>
    </source>
</evidence>
<sequence>MAFLSSPPKQAAYLLQDKHKKLQENDKDMRLKQKCRRFRDNSLKLMTAPCFDSFICAQNILLAGLKIESLQGFMHLKTVLPDISGHPAVRKMPVFRAYGIIHKTV</sequence>
<organism evidence="1 2">
    <name type="scientific">Pseudochrobactrum saccharolyticum</name>
    <dbReference type="NCBI Taxonomy" id="354352"/>
    <lineage>
        <taxon>Bacteria</taxon>
        <taxon>Pseudomonadati</taxon>
        <taxon>Pseudomonadota</taxon>
        <taxon>Alphaproteobacteria</taxon>
        <taxon>Hyphomicrobiales</taxon>
        <taxon>Brucellaceae</taxon>
        <taxon>Pseudochrobactrum</taxon>
    </lineage>
</organism>
<dbReference type="AlphaFoldDB" id="A0A7W8AHZ1"/>